<name>A0AA88S987_CHASR</name>
<keyword evidence="9" id="KW-0472">Membrane</keyword>
<dbReference type="SUPFAM" id="SSF75399">
    <property type="entry name" value="Plakin repeat"/>
    <property type="match status" value="1"/>
</dbReference>
<evidence type="ECO:0000256" key="11">
    <source>
        <dbReference type="SAM" id="MobiDB-lite"/>
    </source>
</evidence>
<evidence type="ECO:0000256" key="8">
    <source>
        <dbReference type="ARBA" id="ARBA00023054"/>
    </source>
</evidence>
<dbReference type="Gene3D" id="3.90.1290.10">
    <property type="entry name" value="Plakin repeat"/>
    <property type="match status" value="1"/>
</dbReference>
<dbReference type="SMART" id="SM00250">
    <property type="entry name" value="PLEC"/>
    <property type="match status" value="5"/>
</dbReference>
<evidence type="ECO:0000313" key="13">
    <source>
        <dbReference type="Proteomes" id="UP001187415"/>
    </source>
</evidence>
<keyword evidence="4" id="KW-1003">Cell membrane</keyword>
<dbReference type="GO" id="GO:0005886">
    <property type="term" value="C:plasma membrane"/>
    <property type="evidence" value="ECO:0007669"/>
    <property type="project" value="UniProtKB-SubCell"/>
</dbReference>
<evidence type="ECO:0000256" key="3">
    <source>
        <dbReference type="ARBA" id="ARBA00009109"/>
    </source>
</evidence>
<feature type="compositionally biased region" description="Polar residues" evidence="11">
    <location>
        <begin position="812"/>
        <end position="829"/>
    </location>
</feature>
<feature type="region of interest" description="Disordered" evidence="11">
    <location>
        <begin position="654"/>
        <end position="685"/>
    </location>
</feature>
<evidence type="ECO:0000256" key="10">
    <source>
        <dbReference type="SAM" id="Coils"/>
    </source>
</evidence>
<keyword evidence="5" id="KW-0597">Phosphoprotein</keyword>
<feature type="compositionally biased region" description="Polar residues" evidence="11">
    <location>
        <begin position="847"/>
        <end position="859"/>
    </location>
</feature>
<sequence>MVVVEDVNSPIAGLWDLTRGKRLTVLEGFQQGFTDRATALRLLEAQACTGGICDPSSGEKVTLSEALKRGLLDDALNQQLQKFEQAFNGIAHPKTGKSLSIFQAIQENLLSKDVGFRCFEFQLLTGGLINPDTHDRVSLEEVIQSGLVDKATASLLKEEKFDSKSLTCPKTKRRITFREALERSVYDSHTGLRLLEATKRSVDEEKREHGDKVSKLLNWMSSVKQTVSNDGNDLKDSNANTDASNKPQVSVEEMVTKKEQIAEALRATQVMLSKHSDKMTEKEKEKAQEQLKALNQAYNELSQHCSDQATSAEEDFQSTKGIGGLGTAVTSDLMDKMAGVTPLDSQITTSDFSPSVSLDWNDTPKQDLIAKATLNHWPEQIDSSKCIQTSHLYSVSLSEVAAARGGSTYEDLIIKMIDVKQLEEEGVSDVRSGRLYDFEDDLKKEVVDETAVLRLDLESDENESVVGYEDSMSDLKQAVLDGCISSNIQLSTMEKQSILSSDCTININDSLKSGLVKDAEDASASIYPEEDCSRFTPVDRNLSLIKINEAENIQQAAESEGPVMVLNLTSEEEEEEEEDGKGIETENRGASDCEMSNYLHQSTPAVSRFEPQLSSPSSRSQVAAKCINHTDTSDSLAEGGDLQDLIDSTLTDRASDASHVVEENAAQSHPPTLSDRTCRSDVESPTGHVSAPFHLCNSDSSPTDGDVFLTAAVGKQIVCERDLGVSSAHFSVAFEGSGMRNDISAARSPLDGDQAVSTDYSLPRNLLESAIMSDPRSDWNYDKSNTVDGSRITLPKPSVLCSESDFRVESEPSCSENGQGQLNSSSQLPYVSSENVIENTFDDGSCDTENSGSSETLSTNKDVLVSEHSGVDNIVDLCTDTLSPERQHEDIFRAAEQILVSRNEEEHAPVSCLNPPAASSDNNSGQSDIIIGESLGSDFLLDRKSLAVCAENPQDFPVESSITTKAAVSALPVFSSTTGSGEGDVGEIIEKDVSDLEKTQTQSAEHSITIVQNAPPPLDKERDPAHGVLVSRHPDLLMDLLSQNTINLNPKEVDNPELMRQEENVNEDLEQSGASQIQLQLLQVFKTVSLSRDPSVLQEVMETLNLALGTDSQEDRRHTLGSIKEESSEGEDEAAAENDSDLCHFGANSHRLPPQASASAAVCKVEEVKNKLFSIQDYLECVGRLQDHADVLDDVRKDL</sequence>
<dbReference type="Pfam" id="PF00681">
    <property type="entry name" value="Plectin"/>
    <property type="match status" value="2"/>
</dbReference>
<dbReference type="Proteomes" id="UP001187415">
    <property type="component" value="Unassembled WGS sequence"/>
</dbReference>
<keyword evidence="6" id="KW-0677">Repeat</keyword>
<gene>
    <name evidence="12" type="ORF">Q5P01_021374</name>
</gene>
<dbReference type="PANTHER" id="PTHR23169:SF26">
    <property type="entry name" value="DESMOPLAKIN"/>
    <property type="match status" value="1"/>
</dbReference>
<dbReference type="GO" id="GO:0042060">
    <property type="term" value="P:wound healing"/>
    <property type="evidence" value="ECO:0007669"/>
    <property type="project" value="TreeGrafter"/>
</dbReference>
<dbReference type="GO" id="GO:0005737">
    <property type="term" value="C:cytoplasm"/>
    <property type="evidence" value="ECO:0007669"/>
    <property type="project" value="TreeGrafter"/>
</dbReference>
<dbReference type="InterPro" id="IPR001101">
    <property type="entry name" value="Plectin_repeat"/>
</dbReference>
<feature type="region of interest" description="Disordered" evidence="11">
    <location>
        <begin position="570"/>
        <end position="591"/>
    </location>
</feature>
<feature type="compositionally biased region" description="Polar residues" evidence="11">
    <location>
        <begin position="665"/>
        <end position="675"/>
    </location>
</feature>
<dbReference type="InterPro" id="IPR035915">
    <property type="entry name" value="Plakin_repeat_sf"/>
</dbReference>
<proteinExistence type="inferred from homology"/>
<feature type="region of interest" description="Disordered" evidence="11">
    <location>
        <begin position="227"/>
        <end position="250"/>
    </location>
</feature>
<dbReference type="GO" id="GO:0005198">
    <property type="term" value="F:structural molecule activity"/>
    <property type="evidence" value="ECO:0007669"/>
    <property type="project" value="TreeGrafter"/>
</dbReference>
<dbReference type="GO" id="GO:0014704">
    <property type="term" value="C:intercalated disc"/>
    <property type="evidence" value="ECO:0007669"/>
    <property type="project" value="TreeGrafter"/>
</dbReference>
<feature type="compositionally biased region" description="Polar residues" evidence="11">
    <location>
        <begin position="227"/>
        <end position="248"/>
    </location>
</feature>
<dbReference type="GO" id="GO:0043588">
    <property type="term" value="P:skin development"/>
    <property type="evidence" value="ECO:0007669"/>
    <property type="project" value="TreeGrafter"/>
</dbReference>
<evidence type="ECO:0000256" key="5">
    <source>
        <dbReference type="ARBA" id="ARBA00022553"/>
    </source>
</evidence>
<feature type="coiled-coil region" evidence="10">
    <location>
        <begin position="272"/>
        <end position="304"/>
    </location>
</feature>
<comment type="similarity">
    <text evidence="3">Belongs to the plakin or cytolinker family.</text>
</comment>
<comment type="subcellular location">
    <subcellularLocation>
        <location evidence="2">Cell junction</location>
        <location evidence="2">Desmosome</location>
    </subcellularLocation>
    <subcellularLocation>
        <location evidence="1">Cell membrane</location>
    </subcellularLocation>
</comment>
<feature type="compositionally biased region" description="Basic and acidic residues" evidence="11">
    <location>
        <begin position="580"/>
        <end position="591"/>
    </location>
</feature>
<feature type="compositionally biased region" description="Polar residues" evidence="11">
    <location>
        <begin position="612"/>
        <end position="621"/>
    </location>
</feature>
<feature type="region of interest" description="Disordered" evidence="11">
    <location>
        <begin position="810"/>
        <end position="829"/>
    </location>
</feature>
<dbReference type="GO" id="GO:0030057">
    <property type="term" value="C:desmosome"/>
    <property type="evidence" value="ECO:0007669"/>
    <property type="project" value="UniProtKB-SubCell"/>
</dbReference>
<dbReference type="GO" id="GO:0098609">
    <property type="term" value="P:cell-cell adhesion"/>
    <property type="evidence" value="ECO:0007669"/>
    <property type="project" value="TreeGrafter"/>
</dbReference>
<dbReference type="PANTHER" id="PTHR23169">
    <property type="entry name" value="ENVOPLAKIN"/>
    <property type="match status" value="1"/>
</dbReference>
<organism evidence="12 13">
    <name type="scientific">Channa striata</name>
    <name type="common">Snakehead murrel</name>
    <name type="synonym">Ophicephalus striatus</name>
    <dbReference type="NCBI Taxonomy" id="64152"/>
    <lineage>
        <taxon>Eukaryota</taxon>
        <taxon>Metazoa</taxon>
        <taxon>Chordata</taxon>
        <taxon>Craniata</taxon>
        <taxon>Vertebrata</taxon>
        <taxon>Euteleostomi</taxon>
        <taxon>Actinopterygii</taxon>
        <taxon>Neopterygii</taxon>
        <taxon>Teleostei</taxon>
        <taxon>Neoteleostei</taxon>
        <taxon>Acanthomorphata</taxon>
        <taxon>Anabantaria</taxon>
        <taxon>Anabantiformes</taxon>
        <taxon>Channoidei</taxon>
        <taxon>Channidae</taxon>
        <taxon>Channa</taxon>
    </lineage>
</organism>
<evidence type="ECO:0000256" key="1">
    <source>
        <dbReference type="ARBA" id="ARBA00004236"/>
    </source>
</evidence>
<reference evidence="12" key="1">
    <citation type="submission" date="2023-07" db="EMBL/GenBank/DDBJ databases">
        <title>Chromosome-level Genome Assembly of Striped Snakehead (Channa striata).</title>
        <authorList>
            <person name="Liu H."/>
        </authorList>
    </citation>
    <scope>NUCLEOTIDE SEQUENCE</scope>
    <source>
        <strain evidence="12">Gz</strain>
        <tissue evidence="12">Muscle</tissue>
    </source>
</reference>
<accession>A0AA88S987</accession>
<feature type="compositionally biased region" description="Acidic residues" evidence="11">
    <location>
        <begin position="570"/>
        <end position="579"/>
    </location>
</feature>
<evidence type="ECO:0000256" key="6">
    <source>
        <dbReference type="ARBA" id="ARBA00022737"/>
    </source>
</evidence>
<dbReference type="GO" id="GO:0005882">
    <property type="term" value="C:intermediate filament"/>
    <property type="evidence" value="ECO:0007669"/>
    <property type="project" value="TreeGrafter"/>
</dbReference>
<evidence type="ECO:0000313" key="12">
    <source>
        <dbReference type="EMBL" id="KAK2824199.1"/>
    </source>
</evidence>
<evidence type="ECO:0000256" key="2">
    <source>
        <dbReference type="ARBA" id="ARBA00004568"/>
    </source>
</evidence>
<dbReference type="GO" id="GO:0045104">
    <property type="term" value="P:intermediate filament cytoskeleton organization"/>
    <property type="evidence" value="ECO:0007669"/>
    <property type="project" value="InterPro"/>
</dbReference>
<evidence type="ECO:0000256" key="7">
    <source>
        <dbReference type="ARBA" id="ARBA00022949"/>
    </source>
</evidence>
<dbReference type="EMBL" id="JAUPFM010000017">
    <property type="protein sequence ID" value="KAK2824199.1"/>
    <property type="molecule type" value="Genomic_DNA"/>
</dbReference>
<evidence type="ECO:0000256" key="9">
    <source>
        <dbReference type="ARBA" id="ARBA00023136"/>
    </source>
</evidence>
<feature type="region of interest" description="Disordered" evidence="11">
    <location>
        <begin position="839"/>
        <end position="859"/>
    </location>
</feature>
<evidence type="ECO:0000256" key="4">
    <source>
        <dbReference type="ARBA" id="ARBA00022475"/>
    </source>
</evidence>
<dbReference type="AlphaFoldDB" id="A0AA88S987"/>
<keyword evidence="13" id="KW-1185">Reference proteome</keyword>
<dbReference type="InterPro" id="IPR043197">
    <property type="entry name" value="Plakin"/>
</dbReference>
<keyword evidence="8 10" id="KW-0175">Coiled coil</keyword>
<feature type="region of interest" description="Disordered" evidence="11">
    <location>
        <begin position="605"/>
        <end position="624"/>
    </location>
</feature>
<comment type="caution">
    <text evidence="12">The sequence shown here is derived from an EMBL/GenBank/DDBJ whole genome shotgun (WGS) entry which is preliminary data.</text>
</comment>
<keyword evidence="7" id="KW-0965">Cell junction</keyword>
<protein>
    <submittedName>
        <fullName evidence="12">Uncharacterized protein</fullName>
    </submittedName>
</protein>